<sequence>MPLEKIEDKILLIRGQKVMLDSDLAFLYNVETKVLVQAVKRNKERFPVEFMFQLNKEEFGSLRSQIVTTNSLRSQIVTLKRGQHRKYLPYAFTEYGVVMLSSVLKSHKAIAININIVKAFIKLRELAFSYKDLARKLWELESKYAGHDKKIQEIFAVLRQLATGDAEQKERRRIGFKS</sequence>
<dbReference type="InterPro" id="IPR018873">
    <property type="entry name" value="KilA-N_DNA-bd_domain"/>
</dbReference>
<gene>
    <name evidence="2" type="ORF">A2477_03560</name>
</gene>
<evidence type="ECO:0000313" key="3">
    <source>
        <dbReference type="Proteomes" id="UP000177939"/>
    </source>
</evidence>
<protein>
    <submittedName>
        <fullName evidence="2">DNA-binding protein</fullName>
    </submittedName>
</protein>
<name>A0A1F5TSX8_9BACT</name>
<dbReference type="Pfam" id="PF10543">
    <property type="entry name" value="ORF6N"/>
    <property type="match status" value="1"/>
</dbReference>
<reference evidence="2 3" key="1">
    <citation type="journal article" date="2016" name="Nat. Commun.">
        <title>Thousands of microbial genomes shed light on interconnected biogeochemical processes in an aquifer system.</title>
        <authorList>
            <person name="Anantharaman K."/>
            <person name="Brown C.T."/>
            <person name="Hug L.A."/>
            <person name="Sharon I."/>
            <person name="Castelle C.J."/>
            <person name="Probst A.J."/>
            <person name="Thomas B.C."/>
            <person name="Singh A."/>
            <person name="Wilkins M.J."/>
            <person name="Karaoz U."/>
            <person name="Brodie E.L."/>
            <person name="Williams K.H."/>
            <person name="Hubbard S.S."/>
            <person name="Banfield J.F."/>
        </authorList>
    </citation>
    <scope>NUCLEOTIDE SEQUENCE [LARGE SCALE GENOMIC DNA]</scope>
</reference>
<keyword evidence="2" id="KW-0238">DNA-binding</keyword>
<comment type="caution">
    <text evidence="2">The sequence shown here is derived from an EMBL/GenBank/DDBJ whole genome shotgun (WGS) entry which is preliminary data.</text>
</comment>
<accession>A0A1F5TSX8</accession>
<evidence type="ECO:0000313" key="2">
    <source>
        <dbReference type="EMBL" id="OGF41681.1"/>
    </source>
</evidence>
<dbReference type="GO" id="GO:0003677">
    <property type="term" value="F:DNA binding"/>
    <property type="evidence" value="ECO:0007669"/>
    <property type="project" value="UniProtKB-KW"/>
</dbReference>
<dbReference type="AlphaFoldDB" id="A0A1F5TSX8"/>
<proteinExistence type="predicted"/>
<feature type="domain" description="KilA-N DNA-binding" evidence="1">
    <location>
        <begin position="9"/>
        <end position="103"/>
    </location>
</feature>
<organism evidence="2 3">
    <name type="scientific">Candidatus Falkowbacteria bacterium RIFOXYC2_FULL_47_12</name>
    <dbReference type="NCBI Taxonomy" id="1798004"/>
    <lineage>
        <taxon>Bacteria</taxon>
        <taxon>Candidatus Falkowiibacteriota</taxon>
    </lineage>
</organism>
<evidence type="ECO:0000259" key="1">
    <source>
        <dbReference type="Pfam" id="PF10543"/>
    </source>
</evidence>
<dbReference type="Proteomes" id="UP000177939">
    <property type="component" value="Unassembled WGS sequence"/>
</dbReference>
<dbReference type="EMBL" id="MFGL01000002">
    <property type="protein sequence ID" value="OGF41681.1"/>
    <property type="molecule type" value="Genomic_DNA"/>
</dbReference>